<name>A0A518BXI1_9BACT</name>
<evidence type="ECO:0000256" key="4">
    <source>
        <dbReference type="SAM" id="MobiDB-lite"/>
    </source>
</evidence>
<dbReference type="PIRSF" id="PIRSF000390">
    <property type="entry name" value="PLP_StrS"/>
    <property type="match status" value="1"/>
</dbReference>
<dbReference type="KEGG" id="mcad:Pan265_15180"/>
<comment type="similarity">
    <text evidence="3">Belongs to the DegT/DnrJ/EryC1 family.</text>
</comment>
<keyword evidence="2 3" id="KW-0663">Pyridoxal phosphate</keyword>
<dbReference type="SUPFAM" id="SSF53383">
    <property type="entry name" value="PLP-dependent transferases"/>
    <property type="match status" value="1"/>
</dbReference>
<dbReference type="GO" id="GO:0099620">
    <property type="term" value="F:UDP-4-amino-4-deoxy-L-arabinose aminotransferase"/>
    <property type="evidence" value="ECO:0007669"/>
    <property type="project" value="UniProtKB-EC"/>
</dbReference>
<dbReference type="PANTHER" id="PTHR30244">
    <property type="entry name" value="TRANSAMINASE"/>
    <property type="match status" value="1"/>
</dbReference>
<organism evidence="5 6">
    <name type="scientific">Mucisphaera calidilacus</name>
    <dbReference type="NCBI Taxonomy" id="2527982"/>
    <lineage>
        <taxon>Bacteria</taxon>
        <taxon>Pseudomonadati</taxon>
        <taxon>Planctomycetota</taxon>
        <taxon>Phycisphaerae</taxon>
        <taxon>Phycisphaerales</taxon>
        <taxon>Phycisphaeraceae</taxon>
        <taxon>Mucisphaera</taxon>
    </lineage>
</organism>
<dbReference type="CDD" id="cd00616">
    <property type="entry name" value="AHBA_syn"/>
    <property type="match status" value="1"/>
</dbReference>
<dbReference type="EC" id="2.6.1.87" evidence="5"/>
<feature type="modified residue" description="N6-(pyridoxal phosphate)lysine" evidence="2">
    <location>
        <position position="182"/>
    </location>
</feature>
<protein>
    <submittedName>
        <fullName evidence="5">UDP-4-amino-4-deoxy-L-arabinose--oxoglutarate aminotransferase</fullName>
        <ecNumber evidence="5">2.6.1.87</ecNumber>
    </submittedName>
</protein>
<dbReference type="RefSeq" id="WP_145445826.1">
    <property type="nucleotide sequence ID" value="NZ_CP036280.1"/>
</dbReference>
<dbReference type="InterPro" id="IPR015424">
    <property type="entry name" value="PyrdxlP-dep_Trfase"/>
</dbReference>
<dbReference type="GO" id="GO:0030170">
    <property type="term" value="F:pyridoxal phosphate binding"/>
    <property type="evidence" value="ECO:0007669"/>
    <property type="project" value="TreeGrafter"/>
</dbReference>
<dbReference type="InterPro" id="IPR000653">
    <property type="entry name" value="DegT/StrS_aminotransferase"/>
</dbReference>
<evidence type="ECO:0000256" key="3">
    <source>
        <dbReference type="RuleBase" id="RU004508"/>
    </source>
</evidence>
<feature type="region of interest" description="Disordered" evidence="4">
    <location>
        <begin position="206"/>
        <end position="230"/>
    </location>
</feature>
<gene>
    <name evidence="5" type="primary">arnB_2</name>
    <name evidence="5" type="ORF">Pan265_15180</name>
</gene>
<dbReference type="InterPro" id="IPR015422">
    <property type="entry name" value="PyrdxlP-dep_Trfase_small"/>
</dbReference>
<dbReference type="Proteomes" id="UP000320386">
    <property type="component" value="Chromosome"/>
</dbReference>
<proteinExistence type="inferred from homology"/>
<keyword evidence="6" id="KW-1185">Reference proteome</keyword>
<evidence type="ECO:0000256" key="2">
    <source>
        <dbReference type="PIRSR" id="PIRSR000390-2"/>
    </source>
</evidence>
<feature type="compositionally biased region" description="Basic and acidic residues" evidence="4">
    <location>
        <begin position="210"/>
        <end position="221"/>
    </location>
</feature>
<keyword evidence="5" id="KW-0032">Aminotransferase</keyword>
<feature type="active site" description="Proton acceptor" evidence="1">
    <location>
        <position position="182"/>
    </location>
</feature>
<dbReference type="InterPro" id="IPR015421">
    <property type="entry name" value="PyrdxlP-dep_Trfase_major"/>
</dbReference>
<accession>A0A518BXI1</accession>
<dbReference type="OrthoDB" id="9810913at2"/>
<dbReference type="Gene3D" id="3.90.1150.10">
    <property type="entry name" value="Aspartate Aminotransferase, domain 1"/>
    <property type="match status" value="1"/>
</dbReference>
<dbReference type="AlphaFoldDB" id="A0A518BXI1"/>
<evidence type="ECO:0000256" key="1">
    <source>
        <dbReference type="PIRSR" id="PIRSR000390-1"/>
    </source>
</evidence>
<keyword evidence="5" id="KW-0808">Transferase</keyword>
<dbReference type="PANTHER" id="PTHR30244:SF39">
    <property type="entry name" value="BLR3650 PROTEIN"/>
    <property type="match status" value="1"/>
</dbReference>
<dbReference type="Gene3D" id="3.40.640.10">
    <property type="entry name" value="Type I PLP-dependent aspartate aminotransferase-like (Major domain)"/>
    <property type="match status" value="1"/>
</dbReference>
<sequence length="394" mass="43648">MSDLPLSLPDITDAEIEAVVEVLRSGRLSIGPKQELFEDVLAGRVGRRHGIAVSSGTAGLHLVLKSLGIGPGDEVVTTPFSFVASSNAILMCGAKPVFADIDPTSLNLTAESAEKAITDNTKAILGVEVFGNPRHMDRLEQLANAHEIPLIEDSCEGLGGVYNNRKVGSFGRASVFGFYPNKQITTGEGGMIVTDDDRLASLCRSMRNQGRPDPKGQRREPMGGGQTTGSWLQHERLGYNYRLSEIAAAIGLAQLDRLEAILEKRRDVACEYIMRLKELEDIILPTVPPGHETTMSWFVFVIRLAADYGRQERDRIIAGLRRHDVGASNYFPCIHLQPFYREQFGYKQGDFPVAESISDRTIALPFFNRMDPTQIELVTHTLKVMIQREQLLRR</sequence>
<reference evidence="5 6" key="1">
    <citation type="submission" date="2019-02" db="EMBL/GenBank/DDBJ databases">
        <title>Deep-cultivation of Planctomycetes and their phenomic and genomic characterization uncovers novel biology.</title>
        <authorList>
            <person name="Wiegand S."/>
            <person name="Jogler M."/>
            <person name="Boedeker C."/>
            <person name="Pinto D."/>
            <person name="Vollmers J."/>
            <person name="Rivas-Marin E."/>
            <person name="Kohn T."/>
            <person name="Peeters S.H."/>
            <person name="Heuer A."/>
            <person name="Rast P."/>
            <person name="Oberbeckmann S."/>
            <person name="Bunk B."/>
            <person name="Jeske O."/>
            <person name="Meyerdierks A."/>
            <person name="Storesund J.E."/>
            <person name="Kallscheuer N."/>
            <person name="Luecker S."/>
            <person name="Lage O.M."/>
            <person name="Pohl T."/>
            <person name="Merkel B.J."/>
            <person name="Hornburger P."/>
            <person name="Mueller R.-W."/>
            <person name="Bruemmer F."/>
            <person name="Labrenz M."/>
            <person name="Spormann A.M."/>
            <person name="Op den Camp H."/>
            <person name="Overmann J."/>
            <person name="Amann R."/>
            <person name="Jetten M.S.M."/>
            <person name="Mascher T."/>
            <person name="Medema M.H."/>
            <person name="Devos D.P."/>
            <person name="Kaster A.-K."/>
            <person name="Ovreas L."/>
            <person name="Rohde M."/>
            <person name="Galperin M.Y."/>
            <person name="Jogler C."/>
        </authorList>
    </citation>
    <scope>NUCLEOTIDE SEQUENCE [LARGE SCALE GENOMIC DNA]</scope>
    <source>
        <strain evidence="5 6">Pan265</strain>
    </source>
</reference>
<dbReference type="Pfam" id="PF01041">
    <property type="entry name" value="DegT_DnrJ_EryC1"/>
    <property type="match status" value="1"/>
</dbReference>
<evidence type="ECO:0000313" key="6">
    <source>
        <dbReference type="Proteomes" id="UP000320386"/>
    </source>
</evidence>
<evidence type="ECO:0000313" key="5">
    <source>
        <dbReference type="EMBL" id="QDU71666.1"/>
    </source>
</evidence>
<dbReference type="EMBL" id="CP036280">
    <property type="protein sequence ID" value="QDU71666.1"/>
    <property type="molecule type" value="Genomic_DNA"/>
</dbReference>
<dbReference type="GO" id="GO:0000271">
    <property type="term" value="P:polysaccharide biosynthetic process"/>
    <property type="evidence" value="ECO:0007669"/>
    <property type="project" value="TreeGrafter"/>
</dbReference>